<dbReference type="GO" id="GO:0005886">
    <property type="term" value="C:plasma membrane"/>
    <property type="evidence" value="ECO:0007669"/>
    <property type="project" value="UniProtKB-SubCell"/>
</dbReference>
<accession>A0A369MD14</accession>
<keyword evidence="4 7" id="KW-1133">Transmembrane helix</keyword>
<dbReference type="PANTHER" id="PTHR30250">
    <property type="entry name" value="PST FAMILY PREDICTED COLANIC ACID TRANSPORTER"/>
    <property type="match status" value="1"/>
</dbReference>
<feature type="transmembrane region" description="Helical" evidence="7">
    <location>
        <begin position="140"/>
        <end position="159"/>
    </location>
</feature>
<evidence type="ECO:0000256" key="3">
    <source>
        <dbReference type="ARBA" id="ARBA00022692"/>
    </source>
</evidence>
<organism evidence="8 9">
    <name type="scientific">Eggerthella lenta</name>
    <name type="common">Eubacterium lentum</name>
    <dbReference type="NCBI Taxonomy" id="84112"/>
    <lineage>
        <taxon>Bacteria</taxon>
        <taxon>Bacillati</taxon>
        <taxon>Actinomycetota</taxon>
        <taxon>Coriobacteriia</taxon>
        <taxon>Eggerthellales</taxon>
        <taxon>Eggerthellaceae</taxon>
        <taxon>Eggerthella</taxon>
    </lineage>
</organism>
<dbReference type="PANTHER" id="PTHR30250:SF11">
    <property type="entry name" value="O-ANTIGEN TRANSPORTER-RELATED"/>
    <property type="match status" value="1"/>
</dbReference>
<gene>
    <name evidence="8" type="ORF">C1875_09455</name>
</gene>
<feature type="transmembrane region" description="Helical" evidence="7">
    <location>
        <begin position="259"/>
        <end position="280"/>
    </location>
</feature>
<keyword evidence="3 7" id="KW-0812">Transmembrane</keyword>
<dbReference type="RefSeq" id="WP_114534135.1">
    <property type="nucleotide sequence ID" value="NZ_JADMYQ010000320.1"/>
</dbReference>
<evidence type="ECO:0000313" key="9">
    <source>
        <dbReference type="Proteomes" id="UP000253970"/>
    </source>
</evidence>
<keyword evidence="5 7" id="KW-0472">Membrane</keyword>
<dbReference type="EMBL" id="PPTU01000013">
    <property type="protein sequence ID" value="RDB69599.1"/>
    <property type="molecule type" value="Genomic_DNA"/>
</dbReference>
<dbReference type="AlphaFoldDB" id="A0A369MD14"/>
<evidence type="ECO:0000256" key="4">
    <source>
        <dbReference type="ARBA" id="ARBA00022989"/>
    </source>
</evidence>
<evidence type="ECO:0000256" key="5">
    <source>
        <dbReference type="ARBA" id="ARBA00023136"/>
    </source>
</evidence>
<keyword evidence="2" id="KW-1003">Cell membrane</keyword>
<comment type="subcellular location">
    <subcellularLocation>
        <location evidence="1">Cell membrane</location>
        <topology evidence="1">Multi-pass membrane protein</topology>
    </subcellularLocation>
</comment>
<feature type="transmembrane region" description="Helical" evidence="7">
    <location>
        <begin position="300"/>
        <end position="320"/>
    </location>
</feature>
<evidence type="ECO:0000256" key="1">
    <source>
        <dbReference type="ARBA" id="ARBA00004651"/>
    </source>
</evidence>
<evidence type="ECO:0000313" key="8">
    <source>
        <dbReference type="EMBL" id="RDB69599.1"/>
    </source>
</evidence>
<evidence type="ECO:0000256" key="2">
    <source>
        <dbReference type="ARBA" id="ARBA00022475"/>
    </source>
</evidence>
<feature type="region of interest" description="Disordered" evidence="6">
    <location>
        <begin position="1"/>
        <end position="29"/>
    </location>
</feature>
<feature type="transmembrane region" description="Helical" evidence="7">
    <location>
        <begin position="386"/>
        <end position="405"/>
    </location>
</feature>
<feature type="compositionally biased region" description="Acidic residues" evidence="6">
    <location>
        <begin position="524"/>
        <end position="534"/>
    </location>
</feature>
<reference evidence="8 9" key="1">
    <citation type="journal article" date="2018" name="Elife">
        <title>Discovery and characterization of a prevalent human gut bacterial enzyme sufficient for the inactivation of a family of plant toxins.</title>
        <authorList>
            <person name="Koppel N."/>
            <person name="Bisanz J.E."/>
            <person name="Pandelia M.E."/>
            <person name="Turnbaugh P.J."/>
            <person name="Balskus E.P."/>
        </authorList>
    </citation>
    <scope>NUCLEOTIDE SEQUENCE [LARGE SCALE GENOMIC DNA]</scope>
    <source>
        <strain evidence="8 9">W1 BHI 6</strain>
    </source>
</reference>
<dbReference type="Proteomes" id="UP000253970">
    <property type="component" value="Unassembled WGS sequence"/>
</dbReference>
<feature type="transmembrane region" description="Helical" evidence="7">
    <location>
        <begin position="340"/>
        <end position="366"/>
    </location>
</feature>
<name>A0A369MD14_EGGLN</name>
<feature type="region of interest" description="Disordered" evidence="6">
    <location>
        <begin position="478"/>
        <end position="534"/>
    </location>
</feature>
<comment type="caution">
    <text evidence="8">The sequence shown here is derived from an EMBL/GenBank/DDBJ whole genome shotgun (WGS) entry which is preliminary data.</text>
</comment>
<feature type="transmembrane region" description="Helical" evidence="7">
    <location>
        <begin position="417"/>
        <end position="436"/>
    </location>
</feature>
<evidence type="ECO:0000256" key="6">
    <source>
        <dbReference type="SAM" id="MobiDB-lite"/>
    </source>
</evidence>
<proteinExistence type="predicted"/>
<feature type="transmembrane region" description="Helical" evidence="7">
    <location>
        <begin position="70"/>
        <end position="91"/>
    </location>
</feature>
<protein>
    <submittedName>
        <fullName evidence="8">Polysaccharide biosynthesis protein</fullName>
    </submittedName>
</protein>
<evidence type="ECO:0000256" key="7">
    <source>
        <dbReference type="SAM" id="Phobius"/>
    </source>
</evidence>
<feature type="transmembrane region" description="Helical" evidence="7">
    <location>
        <begin position="103"/>
        <end position="120"/>
    </location>
</feature>
<feature type="transmembrane region" description="Helical" evidence="7">
    <location>
        <begin position="442"/>
        <end position="461"/>
    </location>
</feature>
<sequence>MIDETPAPSDTTPFLGASSRERQATSKRRKPNFITKGVNRWCNRLLGAVSERSLADQEEEYAAHRTTRDYVWNTVGVGAWGMVFPILTVVVTQLVGVEQAGMFSLAFVTGTLLMILANYGVRTYQVSDVTEEHSFSDYQINRLITCAFMVLVGVAYCMVRGYESQMFTISLGVYLYKMVDGLADVYEGRLQQVDKLYLSGVSQAFRSVVVLVVFSLCLLITRNLAVSCIVMAVAAIATFLVLTFPLAMFETPKSKRWNFGSIVELFRQCFPLFIALFLYAFIDNMPKFVMEGVLSYDNQLYFNALYFPAQGILLTVGFIYKPLLVRMANVWADPTKRKRFDLIIVVIMAVIVAVAGVTALAMAWIGIPVMSFLYGVDFEQFRGLCYIMLAAGGVTAAIDFLYQVITVLRQQRAVTKLYVITFGFALFVPILLVNFTGLPGAVIGYLIVMTILFVLLIWEYLRIRMALSRDNAVAAEMPHPMRPSEARAERARREQVRAKWGTSTVPPVSDEALDLAGRPRPADWDEDDERQGLA</sequence>
<feature type="transmembrane region" description="Helical" evidence="7">
    <location>
        <begin position="224"/>
        <end position="247"/>
    </location>
</feature>
<feature type="compositionally biased region" description="Basic and acidic residues" evidence="6">
    <location>
        <begin position="482"/>
        <end position="497"/>
    </location>
</feature>
<dbReference type="InterPro" id="IPR050833">
    <property type="entry name" value="Poly_Biosynth_Transport"/>
</dbReference>